<dbReference type="Proteomes" id="UP000250831">
    <property type="component" value="Unassembled WGS sequence"/>
</dbReference>
<evidence type="ECO:0000313" key="3">
    <source>
        <dbReference type="Proteomes" id="UP000250831"/>
    </source>
</evidence>
<keyword evidence="1" id="KW-0472">Membrane</keyword>
<feature type="transmembrane region" description="Helical" evidence="1">
    <location>
        <begin position="112"/>
        <end position="135"/>
    </location>
</feature>
<accession>A0A363NP94</accession>
<keyword evidence="1" id="KW-0812">Transmembrane</keyword>
<dbReference type="InterPro" id="IPR010699">
    <property type="entry name" value="DUF1275"/>
</dbReference>
<dbReference type="Pfam" id="PF06912">
    <property type="entry name" value="DUF1275"/>
    <property type="match status" value="1"/>
</dbReference>
<dbReference type="RefSeq" id="WP_108635643.1">
    <property type="nucleotide sequence ID" value="NZ_DAMCKI010000001.1"/>
</dbReference>
<dbReference type="PANTHER" id="PTHR37314:SF5">
    <property type="entry name" value="SLR0142 PROTEIN"/>
    <property type="match status" value="1"/>
</dbReference>
<name>A0A363NP94_9SPHI</name>
<dbReference type="AlphaFoldDB" id="A0A363NP94"/>
<dbReference type="EMBL" id="QCXX01000006">
    <property type="protein sequence ID" value="PUV22612.1"/>
    <property type="molecule type" value="Genomic_DNA"/>
</dbReference>
<comment type="caution">
    <text evidence="2">The sequence shown here is derived from an EMBL/GenBank/DDBJ whole genome shotgun (WGS) entry which is preliminary data.</text>
</comment>
<reference evidence="2 3" key="1">
    <citation type="submission" date="2018-04" db="EMBL/GenBank/DDBJ databases">
        <title>Sphingobacterium sp. M46 Genome.</title>
        <authorList>
            <person name="Cheng J."/>
            <person name="Li Y."/>
        </authorList>
    </citation>
    <scope>NUCLEOTIDE SEQUENCE [LARGE SCALE GENOMIC DNA]</scope>
    <source>
        <strain evidence="2 3">M46</strain>
    </source>
</reference>
<feature type="transmembrane region" description="Helical" evidence="1">
    <location>
        <begin position="56"/>
        <end position="75"/>
    </location>
</feature>
<proteinExistence type="predicted"/>
<feature type="transmembrane region" description="Helical" evidence="1">
    <location>
        <begin position="173"/>
        <end position="193"/>
    </location>
</feature>
<evidence type="ECO:0000256" key="1">
    <source>
        <dbReference type="SAM" id="Phobius"/>
    </source>
</evidence>
<keyword evidence="3" id="KW-1185">Reference proteome</keyword>
<evidence type="ECO:0000313" key="2">
    <source>
        <dbReference type="EMBL" id="PUV22612.1"/>
    </source>
</evidence>
<protein>
    <submittedName>
        <fullName evidence="2">DUF1275 domain-containing protein</fullName>
    </submittedName>
</protein>
<keyword evidence="1" id="KW-1133">Transmembrane helix</keyword>
<dbReference type="PANTHER" id="PTHR37314">
    <property type="entry name" value="SLR0142 PROTEIN"/>
    <property type="match status" value="1"/>
</dbReference>
<gene>
    <name evidence="2" type="ORF">DCO56_20625</name>
</gene>
<dbReference type="OrthoDB" id="5125627at2"/>
<feature type="transmembrane region" description="Helical" evidence="1">
    <location>
        <begin position="199"/>
        <end position="216"/>
    </location>
</feature>
<feature type="transmembrane region" description="Helical" evidence="1">
    <location>
        <begin position="87"/>
        <end position="106"/>
    </location>
</feature>
<sequence>MENQNNAHITTLVLTLVGGYCDTVTFVAADKIFSAHVTGNFIVFAYQLINGGDISAWIKLATFPVFVAAVMAGGWLTSRSHKKNTVLFVEALLLVIVGLLAIMLPVEESKTVMYGLVMLVVFALGMQNAFGKLFAKATHGPTTMMTGNVTQASLDLCVLIANKFKNPETNVSFGKQLITLSGFFIGCLAGAYFGKQLGLSSIIFAGIAMLICYFLSRDSEH</sequence>
<organism evidence="2 3">
    <name type="scientific">Sphingobacterium athyrii</name>
    <dbReference type="NCBI Taxonomy" id="2152717"/>
    <lineage>
        <taxon>Bacteria</taxon>
        <taxon>Pseudomonadati</taxon>
        <taxon>Bacteroidota</taxon>
        <taxon>Sphingobacteriia</taxon>
        <taxon>Sphingobacteriales</taxon>
        <taxon>Sphingobacteriaceae</taxon>
        <taxon>Sphingobacterium</taxon>
    </lineage>
</organism>